<evidence type="ECO:0000313" key="3">
    <source>
        <dbReference type="Proteomes" id="UP000473531"/>
    </source>
</evidence>
<dbReference type="OrthoDB" id="7502277at2"/>
<keyword evidence="1" id="KW-0472">Membrane</keyword>
<protein>
    <recommendedName>
        <fullName evidence="4">HTH luxR-type domain-containing protein</fullName>
    </recommendedName>
</protein>
<keyword evidence="1" id="KW-0812">Transmembrane</keyword>
<dbReference type="AlphaFoldDB" id="A0A6L7GJE8"/>
<comment type="caution">
    <text evidence="2">The sequence shown here is derived from an EMBL/GenBank/DDBJ whole genome shotgun (WGS) entry which is preliminary data.</text>
</comment>
<proteinExistence type="predicted"/>
<evidence type="ECO:0008006" key="4">
    <source>
        <dbReference type="Google" id="ProtNLM"/>
    </source>
</evidence>
<evidence type="ECO:0000313" key="2">
    <source>
        <dbReference type="EMBL" id="MXP15626.1"/>
    </source>
</evidence>
<dbReference type="EMBL" id="WTYU01000002">
    <property type="protein sequence ID" value="MXP15626.1"/>
    <property type="molecule type" value="Genomic_DNA"/>
</dbReference>
<sequence length="175" mass="18708">MEGIDRRQPIKLIAGEMGVSETRINQHIRALKGIYGASSLNELVEEFRKSEPEKPEDAPAEGAIPPFRNVAYSIKQLPELDIPSQKLTRDDPGSIRVSDAHVVARDALWAHDIEPVVVFGALDGDNAVLYRLAVMVGLAFGMIAAVVLVVSAALSLSEVLDGQASVPVDNQGATG</sequence>
<dbReference type="RefSeq" id="WP_160602120.1">
    <property type="nucleotide sequence ID" value="NZ_WTYU01000002.1"/>
</dbReference>
<dbReference type="Proteomes" id="UP000473531">
    <property type="component" value="Unassembled WGS sequence"/>
</dbReference>
<reference evidence="2 3" key="1">
    <citation type="submission" date="2019-12" db="EMBL/GenBank/DDBJ databases">
        <title>Genomic-based taxomic classification of the family Erythrobacteraceae.</title>
        <authorList>
            <person name="Xu L."/>
        </authorList>
    </citation>
    <scope>NUCLEOTIDE SEQUENCE [LARGE SCALE GENOMIC DNA]</scope>
    <source>
        <strain evidence="2 3">KCTC 52259</strain>
    </source>
</reference>
<organism evidence="2 3">
    <name type="scientific">Allopontixanthobacter confluentis</name>
    <dbReference type="NCBI Taxonomy" id="1849021"/>
    <lineage>
        <taxon>Bacteria</taxon>
        <taxon>Pseudomonadati</taxon>
        <taxon>Pseudomonadota</taxon>
        <taxon>Alphaproteobacteria</taxon>
        <taxon>Sphingomonadales</taxon>
        <taxon>Erythrobacteraceae</taxon>
        <taxon>Allopontixanthobacter</taxon>
    </lineage>
</organism>
<gene>
    <name evidence="2" type="ORF">GRI44_12785</name>
</gene>
<keyword evidence="3" id="KW-1185">Reference proteome</keyword>
<accession>A0A6L7GJE8</accession>
<feature type="transmembrane region" description="Helical" evidence="1">
    <location>
        <begin position="132"/>
        <end position="154"/>
    </location>
</feature>
<keyword evidence="1" id="KW-1133">Transmembrane helix</keyword>
<name>A0A6L7GJE8_9SPHN</name>
<evidence type="ECO:0000256" key="1">
    <source>
        <dbReference type="SAM" id="Phobius"/>
    </source>
</evidence>